<gene>
    <name evidence="1" type="ORF">NP493_589g01027</name>
</gene>
<protein>
    <submittedName>
        <fullName evidence="1">Uncharacterized protein</fullName>
    </submittedName>
</protein>
<name>A0AAD9KU90_RIDPI</name>
<keyword evidence="2" id="KW-1185">Reference proteome</keyword>
<dbReference type="AlphaFoldDB" id="A0AAD9KU90"/>
<dbReference type="Proteomes" id="UP001209878">
    <property type="component" value="Unassembled WGS sequence"/>
</dbReference>
<accession>A0AAD9KU90</accession>
<evidence type="ECO:0000313" key="1">
    <source>
        <dbReference type="EMBL" id="KAK2177612.1"/>
    </source>
</evidence>
<evidence type="ECO:0000313" key="2">
    <source>
        <dbReference type="Proteomes" id="UP001209878"/>
    </source>
</evidence>
<sequence length="172" mass="19287">MTCSEARDIIGAVSIHNDKLKVLDSLKRYLVDFQTRAGREYITSSYIYEPDKFRAMGILNTVRSDVADMVPAGGHQGYAALGGLYIQAAPLNRHIYGDIHSQLMNLPGHGQVNLPALARAAQLPSMYRGHPSYAYPQGRDYAEDRNYPCHDRYIESAMARRFPSSMQYTQGI</sequence>
<reference evidence="1" key="1">
    <citation type="journal article" date="2023" name="Mol. Biol. Evol.">
        <title>Third-Generation Sequencing Reveals the Adaptive Role of the Epigenome in Three Deep-Sea Polychaetes.</title>
        <authorList>
            <person name="Perez M."/>
            <person name="Aroh O."/>
            <person name="Sun Y."/>
            <person name="Lan Y."/>
            <person name="Juniper S.K."/>
            <person name="Young C.R."/>
            <person name="Angers B."/>
            <person name="Qian P.Y."/>
        </authorList>
    </citation>
    <scope>NUCLEOTIDE SEQUENCE</scope>
    <source>
        <strain evidence="1">R07B-5</strain>
    </source>
</reference>
<comment type="caution">
    <text evidence="1">The sequence shown here is derived from an EMBL/GenBank/DDBJ whole genome shotgun (WGS) entry which is preliminary data.</text>
</comment>
<organism evidence="1 2">
    <name type="scientific">Ridgeia piscesae</name>
    <name type="common">Tubeworm</name>
    <dbReference type="NCBI Taxonomy" id="27915"/>
    <lineage>
        <taxon>Eukaryota</taxon>
        <taxon>Metazoa</taxon>
        <taxon>Spiralia</taxon>
        <taxon>Lophotrochozoa</taxon>
        <taxon>Annelida</taxon>
        <taxon>Polychaeta</taxon>
        <taxon>Sedentaria</taxon>
        <taxon>Canalipalpata</taxon>
        <taxon>Sabellida</taxon>
        <taxon>Siboglinidae</taxon>
        <taxon>Ridgeia</taxon>
    </lineage>
</organism>
<proteinExistence type="predicted"/>
<dbReference type="EMBL" id="JAODUO010000588">
    <property type="protein sequence ID" value="KAK2177612.1"/>
    <property type="molecule type" value="Genomic_DNA"/>
</dbReference>